<dbReference type="OrthoDB" id="10605884at2759"/>
<sequence length="468" mass="50998">MARIDRQWQKPRSFFSRPQLALHLGYETTENIADPVILADDLPQLIITGLAGDLRPSLADDPPPVPSTLAEGTNDLHRPNIILNPHTTVPDLQGLNLIILSGRRQRNPSLSPVRGNDGDTVMQVPPLPILPSVPAFIGLPHNAPLPFGANVAFMWSPSGNTFSHVLLQGNTTVLPYLMAPAGPTPSALLPWPVATTLPTSNIDMLPPSLATLRGSTSASRISTTIEMQPDSPPPTPMQPTLMSRMTDQLSVRLSNPSTPTTLVARLTDPDELSLANRLGASDLMTDRSWQGTLPHRNAPPLVQKQGNSPCTQEPVDDDQADPGDEGEGEYKHMKRGRRSGQKIQGYQRHDEGCKERSLQTKHLQTYTLTYMWSKSTLSYTAMQPSASPLGYQSPTLGDSIPCPGSLDHRRAATMPVTAPHALSHIPRIFSATLTRLRLHQGAKNDDAVSHLLVVPVLCYWATIYPMIP</sequence>
<feature type="region of interest" description="Disordered" evidence="1">
    <location>
        <begin position="288"/>
        <end position="355"/>
    </location>
</feature>
<accession>B0DM79</accession>
<proteinExistence type="predicted"/>
<evidence type="ECO:0000256" key="1">
    <source>
        <dbReference type="SAM" id="MobiDB-lite"/>
    </source>
</evidence>
<dbReference type="InParanoid" id="B0DM79"/>
<dbReference type="RefSeq" id="XP_001885039.1">
    <property type="nucleotide sequence ID" value="XM_001885004.1"/>
</dbReference>
<dbReference type="Proteomes" id="UP000001194">
    <property type="component" value="Unassembled WGS sequence"/>
</dbReference>
<dbReference type="GeneID" id="6080699"/>
<dbReference type="AlphaFoldDB" id="B0DM79"/>
<organism evidence="3">
    <name type="scientific">Laccaria bicolor (strain S238N-H82 / ATCC MYA-4686)</name>
    <name type="common">Bicoloured deceiver</name>
    <name type="synonym">Laccaria laccata var. bicolor</name>
    <dbReference type="NCBI Taxonomy" id="486041"/>
    <lineage>
        <taxon>Eukaryota</taxon>
        <taxon>Fungi</taxon>
        <taxon>Dikarya</taxon>
        <taxon>Basidiomycota</taxon>
        <taxon>Agaricomycotina</taxon>
        <taxon>Agaricomycetes</taxon>
        <taxon>Agaricomycetidae</taxon>
        <taxon>Agaricales</taxon>
        <taxon>Agaricineae</taxon>
        <taxon>Hydnangiaceae</taxon>
        <taxon>Laccaria</taxon>
    </lineage>
</organism>
<name>B0DM79_LACBS</name>
<reference evidence="2 3" key="1">
    <citation type="journal article" date="2008" name="Nature">
        <title>The genome of Laccaria bicolor provides insights into mycorrhizal symbiosis.</title>
        <authorList>
            <person name="Martin F."/>
            <person name="Aerts A."/>
            <person name="Ahren D."/>
            <person name="Brun A."/>
            <person name="Danchin E.G.J."/>
            <person name="Duchaussoy F."/>
            <person name="Gibon J."/>
            <person name="Kohler A."/>
            <person name="Lindquist E."/>
            <person name="Pereda V."/>
            <person name="Salamov A."/>
            <person name="Shapiro H.J."/>
            <person name="Wuyts J."/>
            <person name="Blaudez D."/>
            <person name="Buee M."/>
            <person name="Brokstein P."/>
            <person name="Canbaeck B."/>
            <person name="Cohen D."/>
            <person name="Courty P.E."/>
            <person name="Coutinho P.M."/>
            <person name="Delaruelle C."/>
            <person name="Detter J.C."/>
            <person name="Deveau A."/>
            <person name="DiFazio S."/>
            <person name="Duplessis S."/>
            <person name="Fraissinet-Tachet L."/>
            <person name="Lucic E."/>
            <person name="Frey-Klett P."/>
            <person name="Fourrey C."/>
            <person name="Feussner I."/>
            <person name="Gay G."/>
            <person name="Grimwood J."/>
            <person name="Hoegger P.J."/>
            <person name="Jain P."/>
            <person name="Kilaru S."/>
            <person name="Labbe J."/>
            <person name="Lin Y.C."/>
            <person name="Legue V."/>
            <person name="Le Tacon F."/>
            <person name="Marmeisse R."/>
            <person name="Melayah D."/>
            <person name="Montanini B."/>
            <person name="Muratet M."/>
            <person name="Nehls U."/>
            <person name="Niculita-Hirzel H."/>
            <person name="Oudot-Le Secq M.P."/>
            <person name="Peter M."/>
            <person name="Quesneville H."/>
            <person name="Rajashekar B."/>
            <person name="Reich M."/>
            <person name="Rouhier N."/>
            <person name="Schmutz J."/>
            <person name="Yin T."/>
            <person name="Chalot M."/>
            <person name="Henrissat B."/>
            <person name="Kuees U."/>
            <person name="Lucas S."/>
            <person name="Van de Peer Y."/>
            <person name="Podila G.K."/>
            <person name="Polle A."/>
            <person name="Pukkila P.J."/>
            <person name="Richardson P.M."/>
            <person name="Rouze P."/>
            <person name="Sanders I.R."/>
            <person name="Stajich J.E."/>
            <person name="Tunlid A."/>
            <person name="Tuskan G."/>
            <person name="Grigoriev I.V."/>
        </authorList>
    </citation>
    <scope>NUCLEOTIDE SEQUENCE [LARGE SCALE GENOMIC DNA]</scope>
    <source>
        <strain evidence="3">S238N-H82 / ATCC MYA-4686</strain>
    </source>
</reference>
<dbReference type="HOGENOM" id="CLU_584030_0_0_1"/>
<gene>
    <name evidence="2" type="ORF">LACBIDRAFT_330718</name>
</gene>
<dbReference type="EMBL" id="DS547119">
    <property type="protein sequence ID" value="EDR04148.1"/>
    <property type="molecule type" value="Genomic_DNA"/>
</dbReference>
<protein>
    <submittedName>
        <fullName evidence="2">Predicted protein</fullName>
    </submittedName>
</protein>
<keyword evidence="3" id="KW-1185">Reference proteome</keyword>
<evidence type="ECO:0000313" key="2">
    <source>
        <dbReference type="EMBL" id="EDR04148.1"/>
    </source>
</evidence>
<evidence type="ECO:0000313" key="3">
    <source>
        <dbReference type="Proteomes" id="UP000001194"/>
    </source>
</evidence>
<feature type="compositionally biased region" description="Acidic residues" evidence="1">
    <location>
        <begin position="314"/>
        <end position="327"/>
    </location>
</feature>
<dbReference type="KEGG" id="lbc:LACBIDRAFT_330718"/>